<protein>
    <submittedName>
        <fullName evidence="1">Uncharacterized protein</fullName>
    </submittedName>
</protein>
<reference evidence="1 2" key="1">
    <citation type="journal article" date="2019" name="Nat. Ecol. Evol.">
        <title>Megaphylogeny resolves global patterns of mushroom evolution.</title>
        <authorList>
            <person name="Varga T."/>
            <person name="Krizsan K."/>
            <person name="Foldi C."/>
            <person name="Dima B."/>
            <person name="Sanchez-Garcia M."/>
            <person name="Sanchez-Ramirez S."/>
            <person name="Szollosi G.J."/>
            <person name="Szarkandi J.G."/>
            <person name="Papp V."/>
            <person name="Albert L."/>
            <person name="Andreopoulos W."/>
            <person name="Angelini C."/>
            <person name="Antonin V."/>
            <person name="Barry K.W."/>
            <person name="Bougher N.L."/>
            <person name="Buchanan P."/>
            <person name="Buyck B."/>
            <person name="Bense V."/>
            <person name="Catcheside P."/>
            <person name="Chovatia M."/>
            <person name="Cooper J."/>
            <person name="Damon W."/>
            <person name="Desjardin D."/>
            <person name="Finy P."/>
            <person name="Geml J."/>
            <person name="Haridas S."/>
            <person name="Hughes K."/>
            <person name="Justo A."/>
            <person name="Karasinski D."/>
            <person name="Kautmanova I."/>
            <person name="Kiss B."/>
            <person name="Kocsube S."/>
            <person name="Kotiranta H."/>
            <person name="LaButti K.M."/>
            <person name="Lechner B.E."/>
            <person name="Liimatainen K."/>
            <person name="Lipzen A."/>
            <person name="Lukacs Z."/>
            <person name="Mihaltcheva S."/>
            <person name="Morgado L.N."/>
            <person name="Niskanen T."/>
            <person name="Noordeloos M.E."/>
            <person name="Ohm R.A."/>
            <person name="Ortiz-Santana B."/>
            <person name="Ovrebo C."/>
            <person name="Racz N."/>
            <person name="Riley R."/>
            <person name="Savchenko A."/>
            <person name="Shiryaev A."/>
            <person name="Soop K."/>
            <person name="Spirin V."/>
            <person name="Szebenyi C."/>
            <person name="Tomsovsky M."/>
            <person name="Tulloss R.E."/>
            <person name="Uehling J."/>
            <person name="Grigoriev I.V."/>
            <person name="Vagvolgyi C."/>
            <person name="Papp T."/>
            <person name="Martin F.M."/>
            <person name="Miettinen O."/>
            <person name="Hibbett D.S."/>
            <person name="Nagy L.G."/>
        </authorList>
    </citation>
    <scope>NUCLEOTIDE SEQUENCE [LARGE SCALE GENOMIC DNA]</scope>
    <source>
        <strain evidence="1 2">NL-1719</strain>
    </source>
</reference>
<sequence length="394" mass="43593">MSTHSPTLSVSSISDITWPTLPLQDPPPISPHSSTTSASSISSISSISAATDPTDPHTDPLLLAPIDNSATSASHIFNTSAPNLDNEEPHNTRRGYDPPSAKPHDEYFKFMTVKVESTLFNLPEYVVKNHPTAFENILALRALDGTITLPDTSVVDFERFYIVLIPQDRRDHPSTLEEWTSVLQVAHNWGFLSIRNHAIARLKSLTTSVDKVVLGKKYEVPEWKAIGYSELCYRESPIDRREGARLGLDDVIDISNIRHHILIGLDSSYLSLTSGPLRQALGRNDVADHLAGYPTMSAFEAPLTARLTGTSTGEKNPLNHNQHPTQTGTQQHSSSQDNFEKPSFPTALHRMLLSTWAAILVLAICMYYSRGAPDAHDERLGCNFDDIDGQYRCK</sequence>
<gene>
    <name evidence="1" type="ORF">BDN72DRAFT_843328</name>
</gene>
<dbReference type="EMBL" id="ML208381">
    <property type="protein sequence ID" value="TFK67232.1"/>
    <property type="molecule type" value="Genomic_DNA"/>
</dbReference>
<dbReference type="Proteomes" id="UP000308600">
    <property type="component" value="Unassembled WGS sequence"/>
</dbReference>
<evidence type="ECO:0000313" key="2">
    <source>
        <dbReference type="Proteomes" id="UP000308600"/>
    </source>
</evidence>
<name>A0ACD3ANZ9_9AGAR</name>
<organism evidence="1 2">
    <name type="scientific">Pluteus cervinus</name>
    <dbReference type="NCBI Taxonomy" id="181527"/>
    <lineage>
        <taxon>Eukaryota</taxon>
        <taxon>Fungi</taxon>
        <taxon>Dikarya</taxon>
        <taxon>Basidiomycota</taxon>
        <taxon>Agaricomycotina</taxon>
        <taxon>Agaricomycetes</taxon>
        <taxon>Agaricomycetidae</taxon>
        <taxon>Agaricales</taxon>
        <taxon>Pluteineae</taxon>
        <taxon>Pluteaceae</taxon>
        <taxon>Pluteus</taxon>
    </lineage>
</organism>
<accession>A0ACD3ANZ9</accession>
<evidence type="ECO:0000313" key="1">
    <source>
        <dbReference type="EMBL" id="TFK67232.1"/>
    </source>
</evidence>
<proteinExistence type="predicted"/>
<keyword evidence="2" id="KW-1185">Reference proteome</keyword>